<proteinExistence type="inferred from homology"/>
<dbReference type="PANTHER" id="PTHR11851:SF49">
    <property type="entry name" value="MITOCHONDRIAL-PROCESSING PEPTIDASE SUBUNIT ALPHA"/>
    <property type="match status" value="1"/>
</dbReference>
<comment type="similarity">
    <text evidence="2 3">Belongs to the peptidase M16 family.</text>
</comment>
<dbReference type="AlphaFoldDB" id="A0A7V4TZ43"/>
<comment type="cofactor">
    <cofactor evidence="1">
        <name>Zn(2+)</name>
        <dbReference type="ChEBI" id="CHEBI:29105"/>
    </cofactor>
</comment>
<dbReference type="PANTHER" id="PTHR11851">
    <property type="entry name" value="METALLOPROTEASE"/>
    <property type="match status" value="1"/>
</dbReference>
<dbReference type="InterPro" id="IPR011765">
    <property type="entry name" value="Pept_M16_N"/>
</dbReference>
<dbReference type="Gene3D" id="3.30.830.10">
    <property type="entry name" value="Metalloenzyme, LuxS/M16 peptidase-like"/>
    <property type="match status" value="2"/>
</dbReference>
<sequence>MAETMQESMVHKTVLDNGLTVLSEHIPGLHSVSVGVWIKSGSRQENRDNNGIAHFLEHMVFKGTENRSALQIASALEDLGGSLNAYTGKETTVFYAHTLDKHLSESVDILSDMVCRPLFRKEDIETERRVVLEEISAVKDTPEEYIFDLFQEKLFANHPLGYPVLGRTETVAQFDRDMVLDFWQTFYRPANMIFCAAGNVNHRQFVDLVKTHFNLPAGSADLTSDLPAEIVPFKHSVRQGVYQTHICAGGPALAYLSPQRYDLLALNTYLGGGMSSRLFQVIREKHGLAYSVYSGIDFFRDTGMISFYIGTDPKNEKRAVHLLTEEIERIRTNALPEETIGRIREQLKGSFLLGLESANRRMTRLAKNYVYYDRQISVKEVLQRIDAINSDSVLELAQKLFNMETLSIITINPSGNH</sequence>
<comment type="caution">
    <text evidence="6">The sequence shown here is derived from an EMBL/GenBank/DDBJ whole genome shotgun (WGS) entry which is preliminary data.</text>
</comment>
<feature type="domain" description="Peptidase M16 N-terminal" evidence="4">
    <location>
        <begin position="21"/>
        <end position="166"/>
    </location>
</feature>
<protein>
    <submittedName>
        <fullName evidence="6">Insulinase family protein</fullName>
    </submittedName>
</protein>
<dbReference type="InterPro" id="IPR011249">
    <property type="entry name" value="Metalloenz_LuxS/M16"/>
</dbReference>
<dbReference type="InterPro" id="IPR001431">
    <property type="entry name" value="Pept_M16_Zn_BS"/>
</dbReference>
<evidence type="ECO:0000256" key="2">
    <source>
        <dbReference type="ARBA" id="ARBA00007261"/>
    </source>
</evidence>
<name>A0A7V4TZ43_CALAY</name>
<dbReference type="PROSITE" id="PS00143">
    <property type="entry name" value="INSULINASE"/>
    <property type="match status" value="1"/>
</dbReference>
<dbReference type="GO" id="GO:0006508">
    <property type="term" value="P:proteolysis"/>
    <property type="evidence" value="ECO:0007669"/>
    <property type="project" value="InterPro"/>
</dbReference>
<organism evidence="6">
    <name type="scientific">Caldithrix abyssi</name>
    <dbReference type="NCBI Taxonomy" id="187145"/>
    <lineage>
        <taxon>Bacteria</taxon>
        <taxon>Pseudomonadati</taxon>
        <taxon>Calditrichota</taxon>
        <taxon>Calditrichia</taxon>
        <taxon>Calditrichales</taxon>
        <taxon>Calditrichaceae</taxon>
        <taxon>Caldithrix</taxon>
    </lineage>
</organism>
<dbReference type="SUPFAM" id="SSF63411">
    <property type="entry name" value="LuxS/MPP-like metallohydrolase"/>
    <property type="match status" value="2"/>
</dbReference>
<dbReference type="FunFam" id="3.30.830.10:FF:000008">
    <property type="entry name" value="Mitochondrial-processing peptidase subunit beta"/>
    <property type="match status" value="1"/>
</dbReference>
<dbReference type="GO" id="GO:0004222">
    <property type="term" value="F:metalloendopeptidase activity"/>
    <property type="evidence" value="ECO:0007669"/>
    <property type="project" value="InterPro"/>
</dbReference>
<evidence type="ECO:0000313" key="6">
    <source>
        <dbReference type="EMBL" id="HGY55019.1"/>
    </source>
</evidence>
<evidence type="ECO:0000256" key="1">
    <source>
        <dbReference type="ARBA" id="ARBA00001947"/>
    </source>
</evidence>
<accession>A0A7V4TZ43</accession>
<evidence type="ECO:0000259" key="4">
    <source>
        <dbReference type="Pfam" id="PF00675"/>
    </source>
</evidence>
<dbReference type="Pfam" id="PF00675">
    <property type="entry name" value="Peptidase_M16"/>
    <property type="match status" value="1"/>
</dbReference>
<dbReference type="Proteomes" id="UP000885779">
    <property type="component" value="Unassembled WGS sequence"/>
</dbReference>
<dbReference type="GO" id="GO:0046872">
    <property type="term" value="F:metal ion binding"/>
    <property type="evidence" value="ECO:0007669"/>
    <property type="project" value="InterPro"/>
</dbReference>
<evidence type="ECO:0000259" key="5">
    <source>
        <dbReference type="Pfam" id="PF05193"/>
    </source>
</evidence>
<dbReference type="InterPro" id="IPR007863">
    <property type="entry name" value="Peptidase_M16_C"/>
</dbReference>
<gene>
    <name evidence="6" type="ORF">ENK44_04915</name>
</gene>
<dbReference type="Pfam" id="PF05193">
    <property type="entry name" value="Peptidase_M16_C"/>
    <property type="match status" value="1"/>
</dbReference>
<feature type="domain" description="Peptidase M16 C-terminal" evidence="5">
    <location>
        <begin position="174"/>
        <end position="347"/>
    </location>
</feature>
<dbReference type="EMBL" id="DRQG01000043">
    <property type="protein sequence ID" value="HGY55019.1"/>
    <property type="molecule type" value="Genomic_DNA"/>
</dbReference>
<reference evidence="6" key="1">
    <citation type="journal article" date="2020" name="mSystems">
        <title>Genome- and Community-Level Interaction Insights into Carbon Utilization and Element Cycling Functions of Hydrothermarchaeota in Hydrothermal Sediment.</title>
        <authorList>
            <person name="Zhou Z."/>
            <person name="Liu Y."/>
            <person name="Xu W."/>
            <person name="Pan J."/>
            <person name="Luo Z.H."/>
            <person name="Li M."/>
        </authorList>
    </citation>
    <scope>NUCLEOTIDE SEQUENCE [LARGE SCALE GENOMIC DNA]</scope>
    <source>
        <strain evidence="6">HyVt-577</strain>
    </source>
</reference>
<evidence type="ECO:0000256" key="3">
    <source>
        <dbReference type="RuleBase" id="RU004447"/>
    </source>
</evidence>
<dbReference type="InterPro" id="IPR050361">
    <property type="entry name" value="MPP/UQCRC_Complex"/>
</dbReference>